<reference evidence="3 5" key="1">
    <citation type="submission" date="2017-11" db="EMBL/GenBank/DDBJ databases">
        <title>The genome of Rhizophagus clarus HR1 reveals common genetic basis of auxotrophy among arbuscular mycorrhizal fungi.</title>
        <authorList>
            <person name="Kobayashi Y."/>
        </authorList>
    </citation>
    <scope>NUCLEOTIDE SEQUENCE [LARGE SCALE GENOMIC DNA]</scope>
    <source>
        <strain evidence="3 5">HR1</strain>
    </source>
</reference>
<dbReference type="InterPro" id="IPR006571">
    <property type="entry name" value="TLDc_dom"/>
</dbReference>
<feature type="domain" description="TLDc" evidence="2">
    <location>
        <begin position="296"/>
        <end position="475"/>
    </location>
</feature>
<name>A0A2Z6SLS1_9GLOM</name>
<dbReference type="Pfam" id="PF07534">
    <property type="entry name" value="TLD"/>
    <property type="match status" value="1"/>
</dbReference>
<keyword evidence="5" id="KW-1185">Reference proteome</keyword>
<comment type="caution">
    <text evidence="3">The sequence shown here is derived from an EMBL/GenBank/DDBJ whole genome shotgun (WGS) entry which is preliminary data.</text>
</comment>
<dbReference type="PROSITE" id="PS50097">
    <property type="entry name" value="BTB"/>
    <property type="match status" value="1"/>
</dbReference>
<dbReference type="Gene3D" id="3.30.710.10">
    <property type="entry name" value="Potassium Channel Kv1.1, Chain A"/>
    <property type="match status" value="1"/>
</dbReference>
<protein>
    <submittedName>
        <fullName evidence="4">BTB/POZ protein</fullName>
    </submittedName>
</protein>
<dbReference type="AlphaFoldDB" id="A0A2Z6SLS1"/>
<dbReference type="PANTHER" id="PTHR24410">
    <property type="entry name" value="HL07962P-RELATED"/>
    <property type="match status" value="1"/>
</dbReference>
<gene>
    <name evidence="4" type="ORF">RCL2_001437400</name>
    <name evidence="3" type="ORF">RclHR1_00780007</name>
</gene>
<evidence type="ECO:0000259" key="2">
    <source>
        <dbReference type="PROSITE" id="PS51886"/>
    </source>
</evidence>
<dbReference type="Proteomes" id="UP000615446">
    <property type="component" value="Unassembled WGS sequence"/>
</dbReference>
<evidence type="ECO:0000313" key="3">
    <source>
        <dbReference type="EMBL" id="GBC07927.1"/>
    </source>
</evidence>
<dbReference type="InterPro" id="IPR011333">
    <property type="entry name" value="SKP1/BTB/POZ_sf"/>
</dbReference>
<evidence type="ECO:0000259" key="1">
    <source>
        <dbReference type="PROSITE" id="PS50097"/>
    </source>
</evidence>
<dbReference type="PROSITE" id="PS51886">
    <property type="entry name" value="TLDC"/>
    <property type="match status" value="1"/>
</dbReference>
<dbReference type="OrthoDB" id="25620at2759"/>
<evidence type="ECO:0000313" key="4">
    <source>
        <dbReference type="EMBL" id="GES87377.1"/>
    </source>
</evidence>
<dbReference type="Pfam" id="PF00651">
    <property type="entry name" value="BTB"/>
    <property type="match status" value="1"/>
</dbReference>
<sequence length="478" mass="55728">MEIECLSQLSYDFGKLFENGENYDTIIQTGNGNNRKEIKVHSIVLYTRSSYFRTALSKNWVNREGGIIKFKKPNILPRILNFILKYLYTGKLEFNDYNPVDLILILVAADEMNINGIVKHLLKYLIDNHQNILQNDPVNILQNILQHEVCSQLREYCLDYICERPYLLFNSEKYLSLDKSIFLILLDRKNLLMDEIEVWNYLIKWSIAQTSINHNIENLSNWSSDDFDLVKDNISEFIPLIRWLSISSKEFNQYVIPFKKVLPENLIEEITCYHSNFKPKLSLPNLPARKEPLDSILINQKHLSIISNWIDGNDKEDIDYIRIPYTFKLLFRATRDGFNNEKFHELCDNKGAIFIVISLPNSSNLIGGYNPIDWKPKFDKRYGNNWRKTSKSFLFTFTKNTSKGVTSLISRVNSLKSDKAILYNDQFGPGFGGGPDLVLSNNQLYCKSHFTYPDSQSFISTGLTNMENYEVFQITRKK</sequence>
<organism evidence="3 5">
    <name type="scientific">Rhizophagus clarus</name>
    <dbReference type="NCBI Taxonomy" id="94130"/>
    <lineage>
        <taxon>Eukaryota</taxon>
        <taxon>Fungi</taxon>
        <taxon>Fungi incertae sedis</taxon>
        <taxon>Mucoromycota</taxon>
        <taxon>Glomeromycotina</taxon>
        <taxon>Glomeromycetes</taxon>
        <taxon>Glomerales</taxon>
        <taxon>Glomeraceae</taxon>
        <taxon>Rhizophagus</taxon>
    </lineage>
</organism>
<dbReference type="Pfam" id="PF07707">
    <property type="entry name" value="BACK"/>
    <property type="match status" value="1"/>
</dbReference>
<proteinExistence type="predicted"/>
<dbReference type="SMART" id="SM00225">
    <property type="entry name" value="BTB"/>
    <property type="match status" value="1"/>
</dbReference>
<dbReference type="EMBL" id="BLAL01000165">
    <property type="protein sequence ID" value="GES87377.1"/>
    <property type="molecule type" value="Genomic_DNA"/>
</dbReference>
<reference evidence="4" key="2">
    <citation type="submission" date="2019-10" db="EMBL/GenBank/DDBJ databases">
        <title>Conservation and host-specific expression of non-tandemly repeated heterogenous ribosome RNA gene in arbuscular mycorrhizal fungi.</title>
        <authorList>
            <person name="Maeda T."/>
            <person name="Kobayashi Y."/>
            <person name="Nakagawa T."/>
            <person name="Ezawa T."/>
            <person name="Yamaguchi K."/>
            <person name="Bino T."/>
            <person name="Nishimoto Y."/>
            <person name="Shigenobu S."/>
            <person name="Kawaguchi M."/>
        </authorList>
    </citation>
    <scope>NUCLEOTIDE SEQUENCE</scope>
    <source>
        <strain evidence="4">HR1</strain>
    </source>
</reference>
<accession>A0A2Z6SLS1</accession>
<dbReference type="EMBL" id="BEXD01004181">
    <property type="protein sequence ID" value="GBC07927.1"/>
    <property type="molecule type" value="Genomic_DNA"/>
</dbReference>
<dbReference type="SUPFAM" id="SSF54695">
    <property type="entry name" value="POZ domain"/>
    <property type="match status" value="1"/>
</dbReference>
<dbReference type="InterPro" id="IPR000210">
    <property type="entry name" value="BTB/POZ_dom"/>
</dbReference>
<dbReference type="PANTHER" id="PTHR24410:SF23">
    <property type="entry name" value="BTB DOMAIN-CONTAINING PROTEIN-RELATED"/>
    <property type="match status" value="1"/>
</dbReference>
<dbReference type="Proteomes" id="UP000247702">
    <property type="component" value="Unassembled WGS sequence"/>
</dbReference>
<dbReference type="InterPro" id="IPR011705">
    <property type="entry name" value="BACK"/>
</dbReference>
<dbReference type="InterPro" id="IPR051481">
    <property type="entry name" value="BTB-POZ/Galectin-3-binding"/>
</dbReference>
<evidence type="ECO:0000313" key="5">
    <source>
        <dbReference type="Proteomes" id="UP000247702"/>
    </source>
</evidence>
<dbReference type="Gene3D" id="1.25.40.420">
    <property type="match status" value="1"/>
</dbReference>
<feature type="domain" description="BTB" evidence="1">
    <location>
        <begin position="23"/>
        <end position="96"/>
    </location>
</feature>